<evidence type="ECO:0000313" key="3">
    <source>
        <dbReference type="Proteomes" id="UP000046680"/>
    </source>
</evidence>
<dbReference type="AlphaFoldDB" id="A0A654U0U2"/>
<dbReference type="EMBL" id="CGCX01000683">
    <property type="protein sequence ID" value="CFR81619.1"/>
    <property type="molecule type" value="Genomic_DNA"/>
</dbReference>
<organism evidence="1 3">
    <name type="scientific">Mycobacterium tuberculosis</name>
    <dbReference type="NCBI Taxonomy" id="1773"/>
    <lineage>
        <taxon>Bacteria</taxon>
        <taxon>Bacillati</taxon>
        <taxon>Actinomycetota</taxon>
        <taxon>Actinomycetes</taxon>
        <taxon>Mycobacteriales</taxon>
        <taxon>Mycobacteriaceae</taxon>
        <taxon>Mycobacterium</taxon>
        <taxon>Mycobacterium tuberculosis complex</taxon>
    </lineage>
</organism>
<dbReference type="EMBL" id="CNFT01002141">
    <property type="protein sequence ID" value="CKT99674.1"/>
    <property type="molecule type" value="Genomic_DNA"/>
</dbReference>
<reference evidence="3 4" key="1">
    <citation type="submission" date="2015-03" db="EMBL/GenBank/DDBJ databases">
        <authorList>
            <consortium name="Pathogen Informatics"/>
        </authorList>
    </citation>
    <scope>NUCLEOTIDE SEQUENCE [LARGE SCALE GENOMIC DNA]</scope>
    <source>
        <strain evidence="2 4">Bir 185</strain>
        <strain evidence="1 3">C09601061</strain>
    </source>
</reference>
<proteinExistence type="predicted"/>
<evidence type="ECO:0000313" key="2">
    <source>
        <dbReference type="EMBL" id="CKT99674.1"/>
    </source>
</evidence>
<gene>
    <name evidence="1" type="ORF">ERS007657_01956</name>
    <name evidence="2" type="ORF">ERS027659_04985</name>
</gene>
<accession>A0A654U0U2</accession>
<protein>
    <submittedName>
        <fullName evidence="1">Uncharacterized protein</fullName>
    </submittedName>
</protein>
<sequence>MLLRPLTFTLATPRRWWAVFGSHRGYQLISSIGVAAAGGGLTGPAGVRENRGAGAACWTPWAVITVDRAFK</sequence>
<dbReference type="Proteomes" id="UP000050164">
    <property type="component" value="Unassembled WGS sequence"/>
</dbReference>
<name>A0A654U0U2_MYCTX</name>
<dbReference type="Proteomes" id="UP000046680">
    <property type="component" value="Unassembled WGS sequence"/>
</dbReference>
<evidence type="ECO:0000313" key="1">
    <source>
        <dbReference type="EMBL" id="CFR81619.1"/>
    </source>
</evidence>
<evidence type="ECO:0000313" key="4">
    <source>
        <dbReference type="Proteomes" id="UP000050164"/>
    </source>
</evidence>